<organism evidence="1 2">
    <name type="scientific">Pseudomonas lactucae</name>
    <dbReference type="NCBI Taxonomy" id="2813360"/>
    <lineage>
        <taxon>Bacteria</taxon>
        <taxon>Pseudomonadati</taxon>
        <taxon>Pseudomonadota</taxon>
        <taxon>Gammaproteobacteria</taxon>
        <taxon>Pseudomonadales</taxon>
        <taxon>Pseudomonadaceae</taxon>
        <taxon>Pseudomonas</taxon>
    </lineage>
</organism>
<proteinExistence type="predicted"/>
<dbReference type="RefSeq" id="WP_205490881.1">
    <property type="nucleotide sequence ID" value="NZ_JAFHKI010000101.1"/>
</dbReference>
<keyword evidence="2" id="KW-1185">Reference proteome</keyword>
<dbReference type="EMBL" id="JAFHKJ010000060">
    <property type="protein sequence ID" value="MBN2977184.1"/>
    <property type="molecule type" value="Genomic_DNA"/>
</dbReference>
<accession>A0A9X0YD82</accession>
<dbReference type="Proteomes" id="UP001154860">
    <property type="component" value="Unassembled WGS sequence"/>
</dbReference>
<reference evidence="1 2" key="2">
    <citation type="journal article" date="2023" name="Plant Pathol.">
        <title>Dismantling and reorganizing Pseudomonas marginalis sensu#lato.</title>
        <authorList>
            <person name="Sawada H."/>
            <person name="Fujikawa T."/>
            <person name="Satou M."/>
        </authorList>
    </citation>
    <scope>NUCLEOTIDE SEQUENCE [LARGE SCALE GENOMIC DNA]</scope>
    <source>
        <strain evidence="1 2">MAFF 301381</strain>
    </source>
</reference>
<comment type="caution">
    <text evidence="1">The sequence shown here is derived from an EMBL/GenBank/DDBJ whole genome shotgun (WGS) entry which is preliminary data.</text>
</comment>
<evidence type="ECO:0000313" key="2">
    <source>
        <dbReference type="Proteomes" id="UP001154860"/>
    </source>
</evidence>
<name>A0A9X0YD82_9PSED</name>
<protein>
    <submittedName>
        <fullName evidence="1">Uncharacterized protein</fullName>
    </submittedName>
</protein>
<reference evidence="1 2" key="1">
    <citation type="journal article" date="2021" name="Int. J. Syst. Evol. Microbiol.">
        <title>Pseudomonas lactucae sp. nov., a pathogen causing bacterial rot of lettuce in Japan.</title>
        <authorList>
            <person name="Sawada H."/>
            <person name="Fujikawa T."/>
            <person name="Satou M."/>
        </authorList>
    </citation>
    <scope>NUCLEOTIDE SEQUENCE [LARGE SCALE GENOMIC DNA]</scope>
    <source>
        <strain evidence="1 2">MAFF 301381</strain>
    </source>
</reference>
<sequence length="71" mass="7447">MGYSIESTLGELLDNAETKAILEKHLPGISNHPQITMGRGFALKAIAPFSGGLVNEAVLGQVDVDLKQLGA</sequence>
<evidence type="ECO:0000313" key="1">
    <source>
        <dbReference type="EMBL" id="MBN2977184.1"/>
    </source>
</evidence>
<gene>
    <name evidence="1" type="ORF">JWR99_14980</name>
</gene>
<dbReference type="AlphaFoldDB" id="A0A9X0YD82"/>